<dbReference type="CDD" id="cd02857">
    <property type="entry name" value="E_set_CDase_PDE_N"/>
    <property type="match status" value="1"/>
</dbReference>
<dbReference type="SUPFAM" id="SSF81296">
    <property type="entry name" value="E set domains"/>
    <property type="match status" value="1"/>
</dbReference>
<comment type="similarity">
    <text evidence="1">Belongs to the glycosyl hydrolase 13 family.</text>
</comment>
<dbReference type="Gene3D" id="2.60.40.1180">
    <property type="entry name" value="Golgi alpha-mannosidase II"/>
    <property type="match status" value="1"/>
</dbReference>
<evidence type="ECO:0000259" key="4">
    <source>
        <dbReference type="SMART" id="SM00642"/>
    </source>
</evidence>
<dbReference type="InterPro" id="IPR014756">
    <property type="entry name" value="Ig_E-set"/>
</dbReference>
<dbReference type="Gene3D" id="2.60.40.10">
    <property type="entry name" value="Immunoglobulins"/>
    <property type="match status" value="1"/>
</dbReference>
<keyword evidence="3" id="KW-0326">Glycosidase</keyword>
<keyword evidence="6" id="KW-1185">Reference proteome</keyword>
<dbReference type="PANTHER" id="PTHR10357">
    <property type="entry name" value="ALPHA-AMYLASE FAMILY MEMBER"/>
    <property type="match status" value="1"/>
</dbReference>
<keyword evidence="2 5" id="KW-0378">Hydrolase</keyword>
<dbReference type="RefSeq" id="WP_186995223.1">
    <property type="nucleotide sequence ID" value="NZ_JACOQG010000019.1"/>
</dbReference>
<dbReference type="Proteomes" id="UP000649826">
    <property type="component" value="Unassembled WGS sequence"/>
</dbReference>
<protein>
    <submittedName>
        <fullName evidence="5">Glycoside hydrolase family 13 protein</fullName>
    </submittedName>
</protein>
<evidence type="ECO:0000256" key="3">
    <source>
        <dbReference type="ARBA" id="ARBA00023295"/>
    </source>
</evidence>
<dbReference type="InterPro" id="IPR004185">
    <property type="entry name" value="Glyco_hydro_13_lg-like_dom"/>
</dbReference>
<gene>
    <name evidence="5" type="ORF">H8Z82_11655</name>
</gene>
<evidence type="ECO:0000313" key="5">
    <source>
        <dbReference type="EMBL" id="MBC5780294.1"/>
    </source>
</evidence>
<dbReference type="InterPro" id="IPR013783">
    <property type="entry name" value="Ig-like_fold"/>
</dbReference>
<dbReference type="InterPro" id="IPR017853">
    <property type="entry name" value="GH"/>
</dbReference>
<dbReference type="Pfam" id="PF02903">
    <property type="entry name" value="Alpha-amylase_N"/>
    <property type="match status" value="1"/>
</dbReference>
<evidence type="ECO:0000256" key="2">
    <source>
        <dbReference type="ARBA" id="ARBA00022801"/>
    </source>
</evidence>
<dbReference type="Pfam" id="PF00128">
    <property type="entry name" value="Alpha-amylase"/>
    <property type="match status" value="2"/>
</dbReference>
<evidence type="ECO:0000313" key="6">
    <source>
        <dbReference type="Proteomes" id="UP000649826"/>
    </source>
</evidence>
<dbReference type="InterPro" id="IPR013780">
    <property type="entry name" value="Glyco_hydro_b"/>
</dbReference>
<dbReference type="EMBL" id="JACOQG010000019">
    <property type="protein sequence ID" value="MBC5780294.1"/>
    <property type="molecule type" value="Genomic_DNA"/>
</dbReference>
<reference evidence="5 6" key="1">
    <citation type="submission" date="2020-08" db="EMBL/GenBank/DDBJ databases">
        <title>Genome public.</title>
        <authorList>
            <person name="Liu C."/>
            <person name="Sun Q."/>
        </authorList>
    </citation>
    <scope>NUCLEOTIDE SEQUENCE [LARGE SCALE GENOMIC DNA]</scope>
    <source>
        <strain evidence="5 6">M29</strain>
    </source>
</reference>
<dbReference type="SUPFAM" id="SSF51011">
    <property type="entry name" value="Glycosyl hydrolase domain"/>
    <property type="match status" value="1"/>
</dbReference>
<accession>A0ABR7IJX5</accession>
<dbReference type="GO" id="GO:0016787">
    <property type="term" value="F:hydrolase activity"/>
    <property type="evidence" value="ECO:0007669"/>
    <property type="project" value="UniProtKB-KW"/>
</dbReference>
<evidence type="ECO:0000256" key="1">
    <source>
        <dbReference type="ARBA" id="ARBA00008061"/>
    </source>
</evidence>
<proteinExistence type="inferred from homology"/>
<comment type="caution">
    <text evidence="5">The sequence shown here is derived from an EMBL/GenBank/DDBJ whole genome shotgun (WGS) entry which is preliminary data.</text>
</comment>
<feature type="domain" description="Glycosyl hydrolase family 13 catalytic" evidence="4">
    <location>
        <begin position="144"/>
        <end position="598"/>
    </location>
</feature>
<dbReference type="Gene3D" id="3.20.20.80">
    <property type="entry name" value="Glycosidases"/>
    <property type="match status" value="1"/>
</dbReference>
<dbReference type="InterPro" id="IPR006047">
    <property type="entry name" value="GH13_cat_dom"/>
</dbReference>
<organism evidence="5 6">
    <name type="scientific">Blautia difficilis</name>
    <dbReference type="NCBI Taxonomy" id="2763027"/>
    <lineage>
        <taxon>Bacteria</taxon>
        <taxon>Bacillati</taxon>
        <taxon>Bacillota</taxon>
        <taxon>Clostridia</taxon>
        <taxon>Lachnospirales</taxon>
        <taxon>Lachnospiraceae</taxon>
        <taxon>Blautia</taxon>
    </lineage>
</organism>
<dbReference type="SUPFAM" id="SSF51445">
    <property type="entry name" value="(Trans)glycosidases"/>
    <property type="match status" value="1"/>
</dbReference>
<dbReference type="PANTHER" id="PTHR10357:SF210">
    <property type="entry name" value="MALTODEXTRIN GLUCOSIDASE"/>
    <property type="match status" value="1"/>
</dbReference>
<dbReference type="SMART" id="SM00642">
    <property type="entry name" value="Aamy"/>
    <property type="match status" value="1"/>
</dbReference>
<sequence>MEHEKKDIRRKMQYILNMRPVFNKEALFSDGTEYYRSPSEPKAGDTVTIKFRTQRNNVDSVYLVSGNLRKQMEYSETEGGFDYYTVQITVGEDIFRYYFEIRYGSVTCYYNNLGVSMEREERLDFEIYPGFDTPKWAKGAVMYQIYVDRFLNGDPTNDVVTGEYAYIGELSSQVESWSKIPAVMGVREFYGGDLQGIMNKLDYLQDLGVEVIYLNPIFVSPSNHKYDCQDYDYVDPHYGRIVEDCEEGVLCGDDRDNSHAWKYIKRVTNKKNLEASNELFAKLTAEIHRRGMKIILDGVFNHCGSFNKWMDRERIYEKQEGYPKGAYVSADSPYRNFFSFNDPDKWPYNPTYDGWWAHDTLPKLNYEGSRELYDYILHVGQKWVSAPYNVDGWRLDVAADLGHSNEFNHQFWKDFRKAVKEANPNAIILAEHYGNPEGWLKGDEWDTVMNYDAFMEPLTWFLTGMEKHSDEYREDLYGNSDAFIGAMKTHMRALHMSALQIAMNELSNHDHSRFLTRTNHRVGRISYAGAEAASEGVNTAVMREAVAIQMTWPGAPTVYYGDEAGLCGFTDPDNRRSYPWGREDYQMIDFHKAMIRIHRKYEILKTGSLAFLWNDYQGLAYARFSREEQIIVIINNRQEDREVEIPLWQAGISRLGDVKLQRIMVSDKDNFTEQEEEFVASAGILRVLMPGTGVMVLWHKNQNC</sequence>
<name>A0ABR7IJX5_9FIRM</name>
<dbReference type="CDD" id="cd11338">
    <property type="entry name" value="AmyAc_CMD"/>
    <property type="match status" value="1"/>
</dbReference>